<evidence type="ECO:0000313" key="5">
    <source>
        <dbReference type="Proteomes" id="UP000009170"/>
    </source>
</evidence>
<dbReference type="GeneID" id="9836977"/>
<dbReference type="SMART" id="SM00320">
    <property type="entry name" value="WD40"/>
    <property type="match status" value="3"/>
</dbReference>
<reference evidence="4 5" key="2">
    <citation type="journal article" date="2014" name="BMC Genomics">
        <title>An improved genome of the model marine alga Ostreococcus tauri unfolds by assessing Illumina de novo assemblies.</title>
        <authorList>
            <person name="Blanc-Mathieu R."/>
            <person name="Verhelst B."/>
            <person name="Derelle E."/>
            <person name="Rombauts S."/>
            <person name="Bouget F.Y."/>
            <person name="Carre I."/>
            <person name="Chateau A."/>
            <person name="Eyre-Walker A."/>
            <person name="Grimsley N."/>
            <person name="Moreau H."/>
            <person name="Piegu B."/>
            <person name="Rivals E."/>
            <person name="Schackwitz W."/>
            <person name="Van de Peer Y."/>
            <person name="Piganeau G."/>
        </authorList>
    </citation>
    <scope>NUCLEOTIDE SEQUENCE [LARGE SCALE GENOMIC DNA]</scope>
    <source>
        <strain evidence="5">OTTH 0595 / CCAP 157/2 / RCC745</strain>
    </source>
</reference>
<gene>
    <name evidence="4" type="ORF">OT_ostta02g00650</name>
</gene>
<organism evidence="4 5">
    <name type="scientific">Ostreococcus tauri</name>
    <name type="common">Marine green alga</name>
    <dbReference type="NCBI Taxonomy" id="70448"/>
    <lineage>
        <taxon>Eukaryota</taxon>
        <taxon>Viridiplantae</taxon>
        <taxon>Chlorophyta</taxon>
        <taxon>Mamiellophyceae</taxon>
        <taxon>Mamiellales</taxon>
        <taxon>Bathycoccaceae</taxon>
        <taxon>Ostreococcus</taxon>
    </lineage>
</organism>
<protein>
    <submittedName>
        <fullName evidence="4">G-protein beta WD-40 repeat</fullName>
    </submittedName>
</protein>
<proteinExistence type="predicted"/>
<feature type="repeat" description="WD" evidence="3">
    <location>
        <begin position="69"/>
        <end position="110"/>
    </location>
</feature>
<dbReference type="PROSITE" id="PS50294">
    <property type="entry name" value="WD_REPEATS_REGION"/>
    <property type="match status" value="3"/>
</dbReference>
<dbReference type="RefSeq" id="XP_022840679.1">
    <property type="nucleotide sequence ID" value="XM_022984984.1"/>
</dbReference>
<keyword evidence="5" id="KW-1185">Reference proteome</keyword>
<dbReference type="AlphaFoldDB" id="A0A090N4L7"/>
<dbReference type="KEGG" id="ota:OT_ostta02g00650"/>
<reference evidence="5" key="1">
    <citation type="journal article" date="2006" name="Proc. Natl. Acad. Sci. U.S.A.">
        <title>Genome analysis of the smallest free-living eukaryote Ostreococcus tauri unveils many unique features.</title>
        <authorList>
            <person name="Derelle E."/>
            <person name="Ferraz C."/>
            <person name="Rombauts S."/>
            <person name="Rouze P."/>
            <person name="Worden A.Z."/>
            <person name="Robbens S."/>
            <person name="Partensky F."/>
            <person name="Degroeve S."/>
            <person name="Echeynie S."/>
            <person name="Cooke R."/>
            <person name="Saeys Y."/>
            <person name="Wuyts J."/>
            <person name="Jabbari K."/>
            <person name="Bowler C."/>
            <person name="Panaud O."/>
            <person name="Piegu B."/>
            <person name="Ball S.G."/>
            <person name="Ral J.-P."/>
            <person name="Bouget F.-Y."/>
            <person name="Piganeau G."/>
            <person name="De Baets B."/>
            <person name="Picard A."/>
            <person name="Delseny M."/>
            <person name="Demaille J."/>
            <person name="Van de Peer Y."/>
            <person name="Moreau H."/>
        </authorList>
    </citation>
    <scope>NUCLEOTIDE SEQUENCE [LARGE SCALE GENOMIC DNA]</scope>
    <source>
        <strain evidence="5">OTTH 0595 / CCAP 157/2 / RCC745</strain>
    </source>
</reference>
<dbReference type="STRING" id="70448.A0A090N4L7"/>
<keyword evidence="2" id="KW-0677">Repeat</keyword>
<dbReference type="InterPro" id="IPR015943">
    <property type="entry name" value="WD40/YVTN_repeat-like_dom_sf"/>
</dbReference>
<keyword evidence="1 3" id="KW-0853">WD repeat</keyword>
<dbReference type="Pfam" id="PF00400">
    <property type="entry name" value="WD40"/>
    <property type="match status" value="3"/>
</dbReference>
<evidence type="ECO:0000256" key="2">
    <source>
        <dbReference type="ARBA" id="ARBA00022737"/>
    </source>
</evidence>
<dbReference type="PANTHER" id="PTHR22847:SF637">
    <property type="entry name" value="WD REPEAT DOMAIN 5B"/>
    <property type="match status" value="1"/>
</dbReference>
<dbReference type="PROSITE" id="PS00678">
    <property type="entry name" value="WD_REPEATS_1"/>
    <property type="match status" value="1"/>
</dbReference>
<dbReference type="OrthoDB" id="498115at2759"/>
<name>A0A090N4L7_OSTTA</name>
<dbReference type="GO" id="GO:0048188">
    <property type="term" value="C:Set1C/COMPASS complex"/>
    <property type="evidence" value="ECO:0007669"/>
    <property type="project" value="TreeGrafter"/>
</dbReference>
<comment type="caution">
    <text evidence="4">The sequence shown here is derived from an EMBL/GenBank/DDBJ whole genome shotgun (WGS) entry which is preliminary data.</text>
</comment>
<dbReference type="PRINTS" id="PR00320">
    <property type="entry name" value="GPROTEINBRPT"/>
</dbReference>
<evidence type="ECO:0000256" key="1">
    <source>
        <dbReference type="ARBA" id="ARBA00022574"/>
    </source>
</evidence>
<sequence length="290" mass="31939">MVNVLVGKADGTCGVWDLSIGEYLGCFRVHNKAITDCSWSHDDTFIITASDDALIILWEASLQKCTKILKGHCSSVICCCTNGSNSLIASGSFDETVRLWSALSGECTAVIPAHADPVTSVNFAKDDTLLFSTSIDGSCRIWDVNTCGCLYTISLNSYKHLTNVLFSSRLTSVLLGTHDGLLCRVRLRDGTIAPILSGIRATEILHVSQLEPDCDTLVVGTKKDQFVAWRLRDLYRDTSEENVCEIKFMMKSDQCARGPRLFDCTNDGCMVVVCERHEISVYQVSHDIAF</sequence>
<accession>A0A090N4L7</accession>
<dbReference type="PANTHER" id="PTHR22847">
    <property type="entry name" value="WD40 REPEAT PROTEIN"/>
    <property type="match status" value="1"/>
</dbReference>
<dbReference type="Gene3D" id="2.130.10.10">
    <property type="entry name" value="YVTN repeat-like/Quinoprotein amine dehydrogenase"/>
    <property type="match status" value="1"/>
</dbReference>
<dbReference type="Proteomes" id="UP000009170">
    <property type="component" value="Unassembled WGS sequence"/>
</dbReference>
<dbReference type="GO" id="GO:0042393">
    <property type="term" value="F:histone binding"/>
    <property type="evidence" value="ECO:0007669"/>
    <property type="project" value="TreeGrafter"/>
</dbReference>
<dbReference type="InterPro" id="IPR036322">
    <property type="entry name" value="WD40_repeat_dom_sf"/>
</dbReference>
<evidence type="ECO:0000313" key="4">
    <source>
        <dbReference type="EMBL" id="CEG00930.1"/>
    </source>
</evidence>
<dbReference type="SUPFAM" id="SSF50978">
    <property type="entry name" value="WD40 repeat-like"/>
    <property type="match status" value="1"/>
</dbReference>
<dbReference type="InterPro" id="IPR001680">
    <property type="entry name" value="WD40_rpt"/>
</dbReference>
<dbReference type="InterPro" id="IPR019775">
    <property type="entry name" value="WD40_repeat_CS"/>
</dbReference>
<dbReference type="InterPro" id="IPR020472">
    <property type="entry name" value="WD40_PAC1"/>
</dbReference>
<dbReference type="PROSITE" id="PS50082">
    <property type="entry name" value="WD_REPEATS_2"/>
    <property type="match status" value="3"/>
</dbReference>
<evidence type="ECO:0000256" key="3">
    <source>
        <dbReference type="PROSITE-ProRule" id="PRU00221"/>
    </source>
</evidence>
<dbReference type="EMBL" id="CAID01000002">
    <property type="protein sequence ID" value="CEG00930.1"/>
    <property type="molecule type" value="Genomic_DNA"/>
</dbReference>
<dbReference type="InParanoid" id="A0A090N4L7"/>
<feature type="repeat" description="WD" evidence="3">
    <location>
        <begin position="27"/>
        <end position="68"/>
    </location>
</feature>
<feature type="repeat" description="WD" evidence="3">
    <location>
        <begin position="111"/>
        <end position="152"/>
    </location>
</feature>